<accession>A0A840G0P6</accession>
<evidence type="ECO:0000313" key="10">
    <source>
        <dbReference type="Proteomes" id="UP000587070"/>
    </source>
</evidence>
<evidence type="ECO:0000259" key="7">
    <source>
        <dbReference type="PROSITE" id="PS50112"/>
    </source>
</evidence>
<protein>
    <submittedName>
        <fullName evidence="9">Aerotaxis receptor</fullName>
    </submittedName>
</protein>
<dbReference type="InterPro" id="IPR004089">
    <property type="entry name" value="MCPsignal_dom"/>
</dbReference>
<dbReference type="Pfam" id="PF00015">
    <property type="entry name" value="MCPsignal"/>
    <property type="match status" value="1"/>
</dbReference>
<keyword evidence="2 4" id="KW-0807">Transducer</keyword>
<dbReference type="InterPro" id="IPR004090">
    <property type="entry name" value="Chemotax_Me-accpt_rcpt"/>
</dbReference>
<dbReference type="PRINTS" id="PR00260">
    <property type="entry name" value="CHEMTRNSDUCR"/>
</dbReference>
<evidence type="ECO:0000256" key="2">
    <source>
        <dbReference type="ARBA" id="ARBA00023224"/>
    </source>
</evidence>
<feature type="domain" description="Methyl-accepting transducer" evidence="6">
    <location>
        <begin position="270"/>
        <end position="506"/>
    </location>
</feature>
<keyword evidence="5" id="KW-1133">Transmembrane helix</keyword>
<comment type="caution">
    <text evidence="9">The sequence shown here is derived from an EMBL/GenBank/DDBJ whole genome shotgun (WGS) entry which is preliminary data.</text>
</comment>
<dbReference type="InterPro" id="IPR035965">
    <property type="entry name" value="PAS-like_dom_sf"/>
</dbReference>
<dbReference type="FunFam" id="1.10.287.950:FF:000001">
    <property type="entry name" value="Methyl-accepting chemotaxis sensory transducer"/>
    <property type="match status" value="1"/>
</dbReference>
<evidence type="ECO:0000256" key="4">
    <source>
        <dbReference type="PROSITE-ProRule" id="PRU00284"/>
    </source>
</evidence>
<dbReference type="EMBL" id="JACIGE010000001">
    <property type="protein sequence ID" value="MBB4246043.1"/>
    <property type="molecule type" value="Genomic_DNA"/>
</dbReference>
<dbReference type="GO" id="GO:0004888">
    <property type="term" value="F:transmembrane signaling receptor activity"/>
    <property type="evidence" value="ECO:0007669"/>
    <property type="project" value="InterPro"/>
</dbReference>
<keyword evidence="5" id="KW-0472">Membrane</keyword>
<evidence type="ECO:0000256" key="1">
    <source>
        <dbReference type="ARBA" id="ARBA00004370"/>
    </source>
</evidence>
<dbReference type="InterPro" id="IPR003660">
    <property type="entry name" value="HAMP_dom"/>
</dbReference>
<feature type="domain" description="PAS" evidence="7">
    <location>
        <begin position="25"/>
        <end position="60"/>
    </location>
</feature>
<dbReference type="SMART" id="SM00304">
    <property type="entry name" value="HAMP"/>
    <property type="match status" value="2"/>
</dbReference>
<dbReference type="PROSITE" id="PS50112">
    <property type="entry name" value="PAS"/>
    <property type="match status" value="1"/>
</dbReference>
<dbReference type="GO" id="GO:0006935">
    <property type="term" value="P:chemotaxis"/>
    <property type="evidence" value="ECO:0007669"/>
    <property type="project" value="InterPro"/>
</dbReference>
<dbReference type="CDD" id="cd11386">
    <property type="entry name" value="MCP_signal"/>
    <property type="match status" value="1"/>
</dbReference>
<evidence type="ECO:0000256" key="3">
    <source>
        <dbReference type="ARBA" id="ARBA00029447"/>
    </source>
</evidence>
<dbReference type="RefSeq" id="WP_153114964.1">
    <property type="nucleotide sequence ID" value="NZ_JACIGE010000001.1"/>
</dbReference>
<keyword evidence="5" id="KW-0812">Transmembrane</keyword>
<dbReference type="Pfam" id="PF00672">
    <property type="entry name" value="HAMP"/>
    <property type="match status" value="1"/>
</dbReference>
<evidence type="ECO:0000259" key="6">
    <source>
        <dbReference type="PROSITE" id="PS50111"/>
    </source>
</evidence>
<dbReference type="GO" id="GO:0016020">
    <property type="term" value="C:membrane"/>
    <property type="evidence" value="ECO:0007669"/>
    <property type="project" value="UniProtKB-SubCell"/>
</dbReference>
<name>A0A840G0P6_RHOTE</name>
<proteinExistence type="inferred from homology"/>
<organism evidence="9 10">
    <name type="scientific">Rhodocyclus tenuis</name>
    <name type="common">Rhodospirillum tenue</name>
    <dbReference type="NCBI Taxonomy" id="1066"/>
    <lineage>
        <taxon>Bacteria</taxon>
        <taxon>Pseudomonadati</taxon>
        <taxon>Pseudomonadota</taxon>
        <taxon>Betaproteobacteria</taxon>
        <taxon>Rhodocyclales</taxon>
        <taxon>Rhodocyclaceae</taxon>
        <taxon>Rhodocyclus</taxon>
    </lineage>
</organism>
<dbReference type="SUPFAM" id="SSF58104">
    <property type="entry name" value="Methyl-accepting chemotaxis protein (MCP) signaling domain"/>
    <property type="match status" value="1"/>
</dbReference>
<dbReference type="SUPFAM" id="SSF55785">
    <property type="entry name" value="PYP-like sensor domain (PAS domain)"/>
    <property type="match status" value="1"/>
</dbReference>
<feature type="domain" description="HAMP" evidence="8">
    <location>
        <begin position="213"/>
        <end position="265"/>
    </location>
</feature>
<dbReference type="Gene3D" id="1.10.287.950">
    <property type="entry name" value="Methyl-accepting chemotaxis protein"/>
    <property type="match status" value="1"/>
</dbReference>
<evidence type="ECO:0000313" key="9">
    <source>
        <dbReference type="EMBL" id="MBB4246043.1"/>
    </source>
</evidence>
<keyword evidence="9" id="KW-0675">Receptor</keyword>
<dbReference type="InterPro" id="IPR000014">
    <property type="entry name" value="PAS"/>
</dbReference>
<comment type="subcellular location">
    <subcellularLocation>
        <location evidence="1">Membrane</location>
    </subcellularLocation>
</comment>
<dbReference type="GO" id="GO:0007165">
    <property type="term" value="P:signal transduction"/>
    <property type="evidence" value="ECO:0007669"/>
    <property type="project" value="UniProtKB-KW"/>
</dbReference>
<dbReference type="NCBIfam" id="TIGR00229">
    <property type="entry name" value="sensory_box"/>
    <property type="match status" value="1"/>
</dbReference>
<dbReference type="PANTHER" id="PTHR32089:SF112">
    <property type="entry name" value="LYSOZYME-LIKE PROTEIN-RELATED"/>
    <property type="match status" value="1"/>
</dbReference>
<dbReference type="Gene3D" id="3.30.450.20">
    <property type="entry name" value="PAS domain"/>
    <property type="match status" value="1"/>
</dbReference>
<reference evidence="9 10" key="1">
    <citation type="submission" date="2020-08" db="EMBL/GenBank/DDBJ databases">
        <title>Genome sequencing of Purple Non-Sulfur Bacteria from various extreme environments.</title>
        <authorList>
            <person name="Mayer M."/>
        </authorList>
    </citation>
    <scope>NUCLEOTIDE SEQUENCE [LARGE SCALE GENOMIC DNA]</scope>
    <source>
        <strain evidence="9 10">2761</strain>
    </source>
</reference>
<dbReference type="PANTHER" id="PTHR32089">
    <property type="entry name" value="METHYL-ACCEPTING CHEMOTAXIS PROTEIN MCPB"/>
    <property type="match status" value="1"/>
</dbReference>
<dbReference type="Pfam" id="PF08447">
    <property type="entry name" value="PAS_3"/>
    <property type="match status" value="1"/>
</dbReference>
<feature type="transmembrane region" description="Helical" evidence="5">
    <location>
        <begin position="155"/>
        <end position="177"/>
    </location>
</feature>
<dbReference type="PROSITE" id="PS50111">
    <property type="entry name" value="CHEMOTAXIS_TRANSDUC_2"/>
    <property type="match status" value="1"/>
</dbReference>
<dbReference type="SMART" id="SM00283">
    <property type="entry name" value="MA"/>
    <property type="match status" value="1"/>
</dbReference>
<sequence length="547" mass="59099">MKKNLPVTQTELPFPKGKYIVSKTDLKGITTYANDAFVELSGFTRDELIGKNHNVVRHPDMPPAAFADLWATVKDGRPWQGIVKNRCKNGDFYWVDALVVPVRKNDATIGYMSVRTPPTRAQIAAVEPLYRQLNSSGAGLPRPSALKKISLRTRFSLLTLSMLAALAATAGIELFGAQLTQTLDLPLSAAHSLAVGLSAIGILAGGFLYLSQRRALAALQQITQRLDHITQGDLTDDIPLHRLDELGQLNDGLLAMQTHLKVMLAEIGEVAGCVGDNARQVNAEMLDVHRQSERQSDSVSQIAAAMEEVSTTVRDVADSAQNTASAVLSAQQELGRVSRQMHASRDASRAVVDSVATAGTTMQNLAQSITQIGTITHTIQEIAEQTNLLALNAAIEAARAGETGRGFAVVADEVRKLAERVSKQTDEISATVSTIRQATQQAETSMHSAGDSVQRTDSEMDRTEAGLELAAEQAGQINTMSQHIADASAQQAQASDEVTRNIGEIAAAVEASVVIIAQTQRQTEALRARSEQLRELMQYFRYIRETA</sequence>
<gene>
    <name evidence="9" type="ORF">GGD90_000392</name>
</gene>
<comment type="similarity">
    <text evidence="3">Belongs to the methyl-accepting chemotaxis (MCP) protein family.</text>
</comment>
<dbReference type="CDD" id="cd06225">
    <property type="entry name" value="HAMP"/>
    <property type="match status" value="1"/>
</dbReference>
<dbReference type="PROSITE" id="PS50885">
    <property type="entry name" value="HAMP"/>
    <property type="match status" value="1"/>
</dbReference>
<keyword evidence="10" id="KW-1185">Reference proteome</keyword>
<evidence type="ECO:0000256" key="5">
    <source>
        <dbReference type="SAM" id="Phobius"/>
    </source>
</evidence>
<dbReference type="Proteomes" id="UP000587070">
    <property type="component" value="Unassembled WGS sequence"/>
</dbReference>
<feature type="transmembrane region" description="Helical" evidence="5">
    <location>
        <begin position="189"/>
        <end position="210"/>
    </location>
</feature>
<dbReference type="OrthoDB" id="9813966at2"/>
<dbReference type="InterPro" id="IPR013655">
    <property type="entry name" value="PAS_fold_3"/>
</dbReference>
<dbReference type="AlphaFoldDB" id="A0A840G0P6"/>
<evidence type="ECO:0000259" key="8">
    <source>
        <dbReference type="PROSITE" id="PS50885"/>
    </source>
</evidence>
<dbReference type="CDD" id="cd00130">
    <property type="entry name" value="PAS"/>
    <property type="match status" value="1"/>
</dbReference>